<keyword evidence="3" id="KW-1185">Reference proteome</keyword>
<evidence type="ECO:0000313" key="3">
    <source>
        <dbReference type="Proteomes" id="UP000095751"/>
    </source>
</evidence>
<dbReference type="InParanoid" id="A0A1E7ET40"/>
<feature type="domain" description="Helicase-associated" evidence="1">
    <location>
        <begin position="79"/>
        <end position="135"/>
    </location>
</feature>
<protein>
    <recommendedName>
        <fullName evidence="1">Helicase-associated domain-containing protein</fullName>
    </recommendedName>
</protein>
<gene>
    <name evidence="2" type="ORF">FRACYDRAFT_195772</name>
</gene>
<dbReference type="InterPro" id="IPR005114">
    <property type="entry name" value="Helicase_assoc"/>
</dbReference>
<evidence type="ECO:0000313" key="2">
    <source>
        <dbReference type="EMBL" id="OEU09131.1"/>
    </source>
</evidence>
<dbReference type="AlphaFoldDB" id="A0A1E7ET40"/>
<name>A0A1E7ET40_9STRA</name>
<dbReference type="PANTHER" id="PTHR33418:SF1">
    <property type="entry name" value="HELICASE-ASSOCIATED DOMAIN-CONTAINING PROTEIN"/>
    <property type="match status" value="1"/>
</dbReference>
<sequence>MSYKRWHTEIWHEMYQRLAAYKKQHYDSTSVPQGYKADPKLAIWVTTQRTLYRKNEISEERINYLDSISFVWKTLEIFPWDEMFQRLVTYKKKFKSTLVPQKYPYLGRWVSTQRAYYNKKELSVERINLLESIGFVWNPLDEQWMVMYQKLVTYKKQHRSTKVPWNYTDDPKLGIWVMRQRQVYNSTNSSILTKKRQELLSSIDFTWSAN</sequence>
<dbReference type="OrthoDB" id="42040at2759"/>
<accession>A0A1E7ET40</accession>
<feature type="domain" description="Helicase-associated" evidence="1">
    <location>
        <begin position="8"/>
        <end position="70"/>
    </location>
</feature>
<dbReference type="Pfam" id="PF03457">
    <property type="entry name" value="HA"/>
    <property type="match status" value="3"/>
</dbReference>
<dbReference type="PANTHER" id="PTHR33418">
    <property type="entry name" value="HELICASE-ASSOCIATED"/>
    <property type="match status" value="1"/>
</dbReference>
<dbReference type="Proteomes" id="UP000095751">
    <property type="component" value="Unassembled WGS sequence"/>
</dbReference>
<evidence type="ECO:0000259" key="1">
    <source>
        <dbReference type="Pfam" id="PF03457"/>
    </source>
</evidence>
<dbReference type="Gene3D" id="6.10.140.530">
    <property type="match status" value="3"/>
</dbReference>
<dbReference type="KEGG" id="fcy:FRACYDRAFT_195772"/>
<dbReference type="EMBL" id="KV784377">
    <property type="protein sequence ID" value="OEU09131.1"/>
    <property type="molecule type" value="Genomic_DNA"/>
</dbReference>
<feature type="domain" description="Helicase-associated" evidence="1">
    <location>
        <begin position="141"/>
        <end position="205"/>
    </location>
</feature>
<proteinExistence type="predicted"/>
<organism evidence="2 3">
    <name type="scientific">Fragilariopsis cylindrus CCMP1102</name>
    <dbReference type="NCBI Taxonomy" id="635003"/>
    <lineage>
        <taxon>Eukaryota</taxon>
        <taxon>Sar</taxon>
        <taxon>Stramenopiles</taxon>
        <taxon>Ochrophyta</taxon>
        <taxon>Bacillariophyta</taxon>
        <taxon>Bacillariophyceae</taxon>
        <taxon>Bacillariophycidae</taxon>
        <taxon>Bacillariales</taxon>
        <taxon>Bacillariaceae</taxon>
        <taxon>Fragilariopsis</taxon>
    </lineage>
</organism>
<reference evidence="2 3" key="1">
    <citation type="submission" date="2016-09" db="EMBL/GenBank/DDBJ databases">
        <title>Extensive genetic diversity and differential bi-allelic expression allows diatom success in the polar Southern Ocean.</title>
        <authorList>
            <consortium name="DOE Joint Genome Institute"/>
            <person name="Mock T."/>
            <person name="Otillar R.P."/>
            <person name="Strauss J."/>
            <person name="Dupont C."/>
            <person name="Frickenhaus S."/>
            <person name="Maumus F."/>
            <person name="Mcmullan M."/>
            <person name="Sanges R."/>
            <person name="Schmutz J."/>
            <person name="Toseland A."/>
            <person name="Valas R."/>
            <person name="Veluchamy A."/>
            <person name="Ward B.J."/>
            <person name="Allen A."/>
            <person name="Barry K."/>
            <person name="Falciatore A."/>
            <person name="Ferrante M."/>
            <person name="Fortunato A.E."/>
            <person name="Gloeckner G."/>
            <person name="Gruber A."/>
            <person name="Hipkin R."/>
            <person name="Janech M."/>
            <person name="Kroth P."/>
            <person name="Leese F."/>
            <person name="Lindquist E."/>
            <person name="Lyon B.R."/>
            <person name="Martin J."/>
            <person name="Mayer C."/>
            <person name="Parker M."/>
            <person name="Quesneville H."/>
            <person name="Raymond J."/>
            <person name="Uhlig C."/>
            <person name="Valentin K.U."/>
            <person name="Worden A.Z."/>
            <person name="Armbrust E.V."/>
            <person name="Bowler C."/>
            <person name="Green B."/>
            <person name="Moulton V."/>
            <person name="Van Oosterhout C."/>
            <person name="Grigoriev I."/>
        </authorList>
    </citation>
    <scope>NUCLEOTIDE SEQUENCE [LARGE SCALE GENOMIC DNA]</scope>
    <source>
        <strain evidence="2 3">CCMP1102</strain>
    </source>
</reference>